<dbReference type="InterPro" id="IPR008271">
    <property type="entry name" value="Ser/Thr_kinase_AS"/>
</dbReference>
<keyword evidence="11" id="KW-1185">Reference proteome</keyword>
<proteinExistence type="predicted"/>
<feature type="coiled-coil region" evidence="7">
    <location>
        <begin position="637"/>
        <end position="671"/>
    </location>
</feature>
<dbReference type="PANTHER" id="PTHR22974:SF23">
    <property type="entry name" value="TOUSLED-LIKE KINASE, ISOFORM G"/>
    <property type="match status" value="1"/>
</dbReference>
<dbReference type="SUPFAM" id="SSF56112">
    <property type="entry name" value="Protein kinase-like (PK-like)"/>
    <property type="match status" value="1"/>
</dbReference>
<dbReference type="CDD" id="cd13990">
    <property type="entry name" value="STKc_TLK"/>
    <property type="match status" value="1"/>
</dbReference>
<keyword evidence="5 6" id="KW-0067">ATP-binding</keyword>
<feature type="domain" description="Protein kinase" evidence="9">
    <location>
        <begin position="686"/>
        <end position="947"/>
    </location>
</feature>
<keyword evidence="7" id="KW-0175">Coiled coil</keyword>
<dbReference type="Pfam" id="PF00069">
    <property type="entry name" value="Pkinase"/>
    <property type="match status" value="1"/>
</dbReference>
<feature type="region of interest" description="Disordered" evidence="8">
    <location>
        <begin position="134"/>
        <end position="175"/>
    </location>
</feature>
<gene>
    <name evidence="10" type="ORF">SSLN_LOCUS9234</name>
</gene>
<evidence type="ECO:0000313" key="11">
    <source>
        <dbReference type="Proteomes" id="UP000275846"/>
    </source>
</evidence>
<dbReference type="InterPro" id="IPR000719">
    <property type="entry name" value="Prot_kinase_dom"/>
</dbReference>
<feature type="compositionally biased region" description="Basic and acidic residues" evidence="8">
    <location>
        <begin position="362"/>
        <end position="373"/>
    </location>
</feature>
<dbReference type="EMBL" id="UYSU01035121">
    <property type="protein sequence ID" value="VDL95619.1"/>
    <property type="molecule type" value="Genomic_DNA"/>
</dbReference>
<dbReference type="GO" id="GO:0005634">
    <property type="term" value="C:nucleus"/>
    <property type="evidence" value="ECO:0007669"/>
    <property type="project" value="TreeGrafter"/>
</dbReference>
<evidence type="ECO:0000259" key="9">
    <source>
        <dbReference type="PROSITE" id="PS50011"/>
    </source>
</evidence>
<sequence>MALHVDPLKRELLEARIQGNSSPGNAASSTRAQDLNSDNLSSDDRSKYGVSLDSAQITTDNVSVDVPYSTVTSSFCTDPVIVLSESQNIPSVSVSAAPQNCFSICQQHCTTPSGQMTPNNASAEQLQSSELFETEPHKSEEVHGVEQVPGQLSQSDIQDSASFHAEESSASFPSADGVVSNKSAGGLYNCFQGAANQVNFVEQADVLPFSGCRAFSNPSLSMDRTAYQFNPMLPPNETHIPNHSVSPKKVRTLSGAAVTSVQGNNSPSRLGSTNSPGAHGPNAIAAPRESTTPRGIVRRKRRGPLFDEQGIQPKRPAHRTKRIDEMFKAPQSGPGTQASAHIPSMPCQFTETPSPDVGNGPSKHESGGEHSERLSSPFRGSNSVTSPSDSSGDAPVAFTRASTEVTIPSTTIIIQNGVLSSSVVVSTAGCTTTAAASTSAHTFLPGSQPLPSLGSSSNSALNRLCNSAAQTDPLLSPSSSSSSPPGNSSTSATLIENLQRRVAELELETTVQKQTIALAQEHNVKSRQLIQELLIEKSILEKKTTRQKVMDNRLRLGQFVTQRQGAHFEEKWIEGYRFKELDARRKNIETIREEIERKRKQWNKRKPGVDGKKNKSRWEEVSVDEFYEQVEIFDLRKQMLVKEDKEIQGELERLDRERNLHIREIKRIANEDASRFKDHPLLNDRYLLLSLLGKGGFSEVHKGFDLKENRYVACKIHQLNPAWPKDKKDNYIKHALREIEIHKTLNHQRIVKVFDVFDIDHDAFCTVLEYCEGNDLDFFLKQNKIIPEREAKSIICQVISALKYLNERKPPVIHYDLKPGNILLGSGQVAGEIKITDFGLSKLMTEDLYNPDTGMDLTSQGAGTYWYLPPECFETGREPPKISSKPFGHNMSQADILHQNTILHAKAIVFPSVPKVSDGAKEFIRKCCTYQKELRPDVFQLCNDDYLKPKAQLKHSLDLGTLPGPTGLPPSSTLSTCQPMGYIPNAAIGGGSYAVSITSPARHDAVGGAAQPLLTCSPVQPVSSHHS</sequence>
<feature type="compositionally biased region" description="Low complexity" evidence="8">
    <location>
        <begin position="476"/>
        <end position="491"/>
    </location>
</feature>
<evidence type="ECO:0000256" key="1">
    <source>
        <dbReference type="ARBA" id="ARBA00022527"/>
    </source>
</evidence>
<dbReference type="GO" id="GO:0004674">
    <property type="term" value="F:protein serine/threonine kinase activity"/>
    <property type="evidence" value="ECO:0007669"/>
    <property type="project" value="UniProtKB-KW"/>
</dbReference>
<dbReference type="AlphaFoldDB" id="A0A183SYD6"/>
<dbReference type="Gene3D" id="1.10.510.10">
    <property type="entry name" value="Transferase(Phosphotransferase) domain 1"/>
    <property type="match status" value="1"/>
</dbReference>
<dbReference type="InterPro" id="IPR017441">
    <property type="entry name" value="Protein_kinase_ATP_BS"/>
</dbReference>
<organism evidence="12">
    <name type="scientific">Schistocephalus solidus</name>
    <name type="common">Tapeworm</name>
    <dbReference type="NCBI Taxonomy" id="70667"/>
    <lineage>
        <taxon>Eukaryota</taxon>
        <taxon>Metazoa</taxon>
        <taxon>Spiralia</taxon>
        <taxon>Lophotrochozoa</taxon>
        <taxon>Platyhelminthes</taxon>
        <taxon>Cestoda</taxon>
        <taxon>Eucestoda</taxon>
        <taxon>Diphyllobothriidea</taxon>
        <taxon>Diphyllobothriidae</taxon>
        <taxon>Schistocephalus</taxon>
    </lineage>
</organism>
<dbReference type="GO" id="GO:0007059">
    <property type="term" value="P:chromosome segregation"/>
    <property type="evidence" value="ECO:0007669"/>
    <property type="project" value="TreeGrafter"/>
</dbReference>
<evidence type="ECO:0000313" key="12">
    <source>
        <dbReference type="WBParaSite" id="SSLN_0000958301-mRNA-1"/>
    </source>
</evidence>
<keyword evidence="4" id="KW-0418">Kinase</keyword>
<reference evidence="12" key="1">
    <citation type="submission" date="2016-06" db="UniProtKB">
        <authorList>
            <consortium name="WormBaseParasite"/>
        </authorList>
    </citation>
    <scope>IDENTIFICATION</scope>
</reference>
<feature type="binding site" evidence="6">
    <location>
        <position position="715"/>
    </location>
    <ligand>
        <name>ATP</name>
        <dbReference type="ChEBI" id="CHEBI:30616"/>
    </ligand>
</feature>
<keyword evidence="3 6" id="KW-0547">Nucleotide-binding</keyword>
<feature type="coiled-coil region" evidence="7">
    <location>
        <begin position="578"/>
        <end position="605"/>
    </location>
</feature>
<dbReference type="STRING" id="70667.A0A183SYD6"/>
<keyword evidence="1" id="KW-0723">Serine/threonine-protein kinase</keyword>
<reference evidence="10 11" key="2">
    <citation type="submission" date="2018-11" db="EMBL/GenBank/DDBJ databases">
        <authorList>
            <consortium name="Pathogen Informatics"/>
        </authorList>
    </citation>
    <scope>NUCLEOTIDE SEQUENCE [LARGE SCALE GENOMIC DNA]</scope>
    <source>
        <strain evidence="10 11">NST_G2</strain>
    </source>
</reference>
<feature type="compositionally biased region" description="Low complexity" evidence="8">
    <location>
        <begin position="160"/>
        <end position="175"/>
    </location>
</feature>
<dbReference type="FunFam" id="1.10.510.10:FF:000698">
    <property type="entry name" value="Serine/threonine-protein kinase tousled-like 1"/>
    <property type="match status" value="1"/>
</dbReference>
<dbReference type="OrthoDB" id="346907at2759"/>
<evidence type="ECO:0000256" key="3">
    <source>
        <dbReference type="ARBA" id="ARBA00022741"/>
    </source>
</evidence>
<dbReference type="PROSITE" id="PS50011">
    <property type="entry name" value="PROTEIN_KINASE_DOM"/>
    <property type="match status" value="1"/>
</dbReference>
<dbReference type="WBParaSite" id="SSLN_0000958301-mRNA-1">
    <property type="protein sequence ID" value="SSLN_0000958301-mRNA-1"/>
    <property type="gene ID" value="SSLN_0000958301"/>
</dbReference>
<evidence type="ECO:0000256" key="6">
    <source>
        <dbReference type="PROSITE-ProRule" id="PRU10141"/>
    </source>
</evidence>
<evidence type="ECO:0000256" key="4">
    <source>
        <dbReference type="ARBA" id="ARBA00022777"/>
    </source>
</evidence>
<feature type="compositionally biased region" description="Basic and acidic residues" evidence="8">
    <location>
        <begin position="134"/>
        <end position="144"/>
    </location>
</feature>
<dbReference type="PROSITE" id="PS00108">
    <property type="entry name" value="PROTEIN_KINASE_ST"/>
    <property type="match status" value="1"/>
</dbReference>
<accession>A0A183SYD6</accession>
<feature type="compositionally biased region" description="Polar residues" evidence="8">
    <location>
        <begin position="18"/>
        <end position="33"/>
    </location>
</feature>
<feature type="region of interest" description="Disordered" evidence="8">
    <location>
        <begin position="470"/>
        <end position="491"/>
    </location>
</feature>
<dbReference type="PANTHER" id="PTHR22974">
    <property type="entry name" value="MIXED LINEAGE PROTEIN KINASE"/>
    <property type="match status" value="1"/>
</dbReference>
<feature type="compositionally biased region" description="Polar residues" evidence="8">
    <location>
        <begin position="378"/>
        <end position="391"/>
    </location>
</feature>
<feature type="compositionally biased region" description="Polar residues" evidence="8">
    <location>
        <begin position="257"/>
        <end position="276"/>
    </location>
</feature>
<evidence type="ECO:0000256" key="7">
    <source>
        <dbReference type="SAM" id="Coils"/>
    </source>
</evidence>
<evidence type="ECO:0000256" key="2">
    <source>
        <dbReference type="ARBA" id="ARBA00022679"/>
    </source>
</evidence>
<keyword evidence="2" id="KW-0808">Transferase</keyword>
<name>A0A183SYD6_SCHSO</name>
<dbReference type="Proteomes" id="UP000275846">
    <property type="component" value="Unassembled WGS sequence"/>
</dbReference>
<dbReference type="GO" id="GO:0035556">
    <property type="term" value="P:intracellular signal transduction"/>
    <property type="evidence" value="ECO:0007669"/>
    <property type="project" value="TreeGrafter"/>
</dbReference>
<feature type="region of interest" description="Disordered" evidence="8">
    <location>
        <begin position="18"/>
        <end position="47"/>
    </location>
</feature>
<dbReference type="InterPro" id="IPR011009">
    <property type="entry name" value="Kinase-like_dom_sf"/>
</dbReference>
<dbReference type="GO" id="GO:0005524">
    <property type="term" value="F:ATP binding"/>
    <property type="evidence" value="ECO:0007669"/>
    <property type="project" value="UniProtKB-UniRule"/>
</dbReference>
<protein>
    <submittedName>
        <fullName evidence="12">Protein kinase domain-containing protein</fullName>
    </submittedName>
</protein>
<dbReference type="PROSITE" id="PS00107">
    <property type="entry name" value="PROTEIN_KINASE_ATP"/>
    <property type="match status" value="1"/>
</dbReference>
<dbReference type="SMART" id="SM00220">
    <property type="entry name" value="S_TKc"/>
    <property type="match status" value="1"/>
</dbReference>
<evidence type="ECO:0000313" key="10">
    <source>
        <dbReference type="EMBL" id="VDL95619.1"/>
    </source>
</evidence>
<feature type="compositionally biased region" description="Polar residues" evidence="8">
    <location>
        <begin position="150"/>
        <end position="159"/>
    </location>
</feature>
<evidence type="ECO:0000256" key="5">
    <source>
        <dbReference type="ARBA" id="ARBA00022840"/>
    </source>
</evidence>
<feature type="region of interest" description="Disordered" evidence="8">
    <location>
        <begin position="256"/>
        <end position="395"/>
    </location>
</feature>
<evidence type="ECO:0000256" key="8">
    <source>
        <dbReference type="SAM" id="MobiDB-lite"/>
    </source>
</evidence>